<name>A0A9N8KM47_9PEZI</name>
<dbReference type="OrthoDB" id="3910991at2759"/>
<dbReference type="AlphaFoldDB" id="A0A9N8KM47"/>
<comment type="caution">
    <text evidence="1">The sequence shown here is derived from an EMBL/GenBank/DDBJ whole genome shotgun (WGS) entry which is preliminary data.</text>
</comment>
<reference evidence="1" key="1">
    <citation type="submission" date="2020-06" db="EMBL/GenBank/DDBJ databases">
        <authorList>
            <person name="Onetto C."/>
        </authorList>
    </citation>
    <scope>NUCLEOTIDE SEQUENCE</scope>
</reference>
<evidence type="ECO:0000313" key="2">
    <source>
        <dbReference type="Proteomes" id="UP000745764"/>
    </source>
</evidence>
<evidence type="ECO:0000313" key="1">
    <source>
        <dbReference type="EMBL" id="CAD0114598.1"/>
    </source>
</evidence>
<gene>
    <name evidence="1" type="ORF">AWRI4620_LOCUS8853</name>
</gene>
<sequence length="80" mass="9055">MCTRRVSRYTACAHHHNKALEEKLCVKKGLVAPCPSWEWLVINDLPTAEPCPCDHCLAAEERRLELESPDIKAKAKDISQ</sequence>
<protein>
    <submittedName>
        <fullName evidence="1">Uncharacterized protein</fullName>
    </submittedName>
</protein>
<proteinExistence type="predicted"/>
<organism evidence="1 2">
    <name type="scientific">Aureobasidium uvarum</name>
    <dbReference type="NCBI Taxonomy" id="2773716"/>
    <lineage>
        <taxon>Eukaryota</taxon>
        <taxon>Fungi</taxon>
        <taxon>Dikarya</taxon>
        <taxon>Ascomycota</taxon>
        <taxon>Pezizomycotina</taxon>
        <taxon>Dothideomycetes</taxon>
        <taxon>Dothideomycetidae</taxon>
        <taxon>Dothideales</taxon>
        <taxon>Saccotheciaceae</taxon>
        <taxon>Aureobasidium</taxon>
    </lineage>
</organism>
<accession>A0A9N8KM47</accession>
<dbReference type="EMBL" id="CAINUL010000018">
    <property type="protein sequence ID" value="CAD0114598.1"/>
    <property type="molecule type" value="Genomic_DNA"/>
</dbReference>
<dbReference type="Proteomes" id="UP000745764">
    <property type="component" value="Unassembled WGS sequence"/>
</dbReference>
<keyword evidence="2" id="KW-1185">Reference proteome</keyword>